<evidence type="ECO:0000313" key="3">
    <source>
        <dbReference type="Proteomes" id="UP001447857"/>
    </source>
</evidence>
<keyword evidence="3" id="KW-1185">Reference proteome</keyword>
<dbReference type="RefSeq" id="WP_111289897.1">
    <property type="nucleotide sequence ID" value="NZ_CP147988.1"/>
</dbReference>
<gene>
    <name evidence="2" type="ORF">V6624_18820</name>
</gene>
<evidence type="ECO:0000256" key="1">
    <source>
        <dbReference type="SAM" id="MobiDB-lite"/>
    </source>
</evidence>
<proteinExistence type="predicted"/>
<evidence type="ECO:0000313" key="2">
    <source>
        <dbReference type="EMBL" id="WXK49075.1"/>
    </source>
</evidence>
<sequence length="64" mass="7284">MPLITYCIAKEKTKKKKRKRRKSGHEECSGAISPEGGQRSWSPLCAPRMRWPLAWPAFIAIENG</sequence>
<feature type="region of interest" description="Disordered" evidence="1">
    <location>
        <begin position="15"/>
        <end position="41"/>
    </location>
</feature>
<accession>A0ABZ2Q4H7</accession>
<name>A0ABZ2Q4H7_9FLAO</name>
<dbReference type="EMBL" id="CP147988">
    <property type="protein sequence ID" value="WXK49075.1"/>
    <property type="molecule type" value="Genomic_DNA"/>
</dbReference>
<dbReference type="Proteomes" id="UP001447857">
    <property type="component" value="Chromosome"/>
</dbReference>
<reference evidence="2 3" key="1">
    <citation type="submission" date="2024-02" db="EMBL/GenBank/DDBJ databases">
        <title>complete genome of Flavobacterium ginsenosidimutans Str. YTB16.</title>
        <authorList>
            <person name="Wang Q."/>
        </authorList>
    </citation>
    <scope>NUCLEOTIDE SEQUENCE [LARGE SCALE GENOMIC DNA]</scope>
    <source>
        <strain evidence="2 3">YTB16</strain>
    </source>
</reference>
<organism evidence="2 3">
    <name type="scientific">Flavobacterium ginsenosidimutans</name>
    <dbReference type="NCBI Taxonomy" id="687844"/>
    <lineage>
        <taxon>Bacteria</taxon>
        <taxon>Pseudomonadati</taxon>
        <taxon>Bacteroidota</taxon>
        <taxon>Flavobacteriia</taxon>
        <taxon>Flavobacteriales</taxon>
        <taxon>Flavobacteriaceae</taxon>
        <taxon>Flavobacterium</taxon>
    </lineage>
</organism>
<protein>
    <submittedName>
        <fullName evidence="2">Uncharacterized protein</fullName>
    </submittedName>
</protein>